<proteinExistence type="predicted"/>
<feature type="domain" description="YjiS-like" evidence="1">
    <location>
        <begin position="20"/>
        <end position="47"/>
    </location>
</feature>
<accession>A0A1T2KV59</accession>
<dbReference type="Pfam" id="PF06568">
    <property type="entry name" value="YjiS-like"/>
    <property type="match status" value="1"/>
</dbReference>
<evidence type="ECO:0000313" key="2">
    <source>
        <dbReference type="EMBL" id="OOZ36735.1"/>
    </source>
</evidence>
<reference evidence="2 3" key="1">
    <citation type="submission" date="2016-11" db="EMBL/GenBank/DDBJ databases">
        <title>Mixed transmission modes and dynamic genome evolution in an obligate animal-bacterial symbiosis.</title>
        <authorList>
            <person name="Russell S.L."/>
            <person name="Corbett-Detig R.B."/>
            <person name="Cavanaugh C.M."/>
        </authorList>
    </citation>
    <scope>NUCLEOTIDE SEQUENCE [LARGE SCALE GENOMIC DNA]</scope>
    <source>
        <strain evidence="2">Se-Cadez</strain>
    </source>
</reference>
<keyword evidence="3" id="KW-1185">Reference proteome</keyword>
<evidence type="ECO:0000259" key="1">
    <source>
        <dbReference type="Pfam" id="PF06568"/>
    </source>
</evidence>
<evidence type="ECO:0000313" key="3">
    <source>
        <dbReference type="Proteomes" id="UP000190896"/>
    </source>
</evidence>
<dbReference type="AlphaFoldDB" id="A0A1T2KV59"/>
<organism evidence="2 3">
    <name type="scientific">Solemya velesiana gill symbiont</name>
    <dbReference type="NCBI Taxonomy" id="1918948"/>
    <lineage>
        <taxon>Bacteria</taxon>
        <taxon>Pseudomonadati</taxon>
        <taxon>Pseudomonadota</taxon>
        <taxon>Gammaproteobacteria</taxon>
        <taxon>sulfur-oxidizing symbionts</taxon>
    </lineage>
</organism>
<dbReference type="Proteomes" id="UP000190896">
    <property type="component" value="Unassembled WGS sequence"/>
</dbReference>
<comment type="caution">
    <text evidence="2">The sequence shown here is derived from an EMBL/GenBank/DDBJ whole genome shotgun (WGS) entry which is preliminary data.</text>
</comment>
<sequence length="61" mass="7268">MNALIRLVWNLGMQVAYSYQLARQRRQLAELSDEMLKDIGISRAEAYREAHRSFWDEPKNQ</sequence>
<dbReference type="InterPro" id="IPR009506">
    <property type="entry name" value="YjiS-like"/>
</dbReference>
<dbReference type="EMBL" id="MPRJ01000028">
    <property type="protein sequence ID" value="OOZ36735.1"/>
    <property type="molecule type" value="Genomic_DNA"/>
</dbReference>
<name>A0A1T2KV59_9GAMM</name>
<gene>
    <name evidence="2" type="ORF">BOW51_05730</name>
</gene>
<protein>
    <recommendedName>
        <fullName evidence="1">YjiS-like domain-containing protein</fullName>
    </recommendedName>
</protein>